<dbReference type="Pfam" id="PF04916">
    <property type="entry name" value="Phospholip_B"/>
    <property type="match status" value="1"/>
</dbReference>
<organism evidence="8">
    <name type="scientific">Capitella teleta</name>
    <name type="common">Polychaete worm</name>
    <dbReference type="NCBI Taxonomy" id="283909"/>
    <lineage>
        <taxon>Eukaryota</taxon>
        <taxon>Metazoa</taxon>
        <taxon>Spiralia</taxon>
        <taxon>Lophotrochozoa</taxon>
        <taxon>Annelida</taxon>
        <taxon>Polychaeta</taxon>
        <taxon>Sedentaria</taxon>
        <taxon>Scolecida</taxon>
        <taxon>Capitellidae</taxon>
        <taxon>Capitella</taxon>
    </lineage>
</organism>
<comment type="similarity">
    <text evidence="1 7">Belongs to the phospholipase B-like family.</text>
</comment>
<dbReference type="Proteomes" id="UP000014760">
    <property type="component" value="Unassembled WGS sequence"/>
</dbReference>
<dbReference type="Gene3D" id="3.60.60.30">
    <property type="match status" value="1"/>
</dbReference>
<dbReference type="GO" id="GO:0009395">
    <property type="term" value="P:phospholipid catabolic process"/>
    <property type="evidence" value="ECO:0007669"/>
    <property type="project" value="TreeGrafter"/>
</dbReference>
<dbReference type="InterPro" id="IPR007000">
    <property type="entry name" value="PLipase_B-like"/>
</dbReference>
<proteinExistence type="inferred from homology"/>
<evidence type="ECO:0000256" key="1">
    <source>
        <dbReference type="ARBA" id="ARBA00007835"/>
    </source>
</evidence>
<name>R7UY78_CAPTE</name>
<dbReference type="AlphaFoldDB" id="R7UY78"/>
<reference evidence="9" key="3">
    <citation type="submission" date="2015-06" db="UniProtKB">
        <authorList>
            <consortium name="EnsemblMetazoa"/>
        </authorList>
    </citation>
    <scope>IDENTIFICATION</scope>
</reference>
<dbReference type="PANTHER" id="PTHR12370">
    <property type="entry name" value="PHOSPHOLIPASE B-RELATED"/>
    <property type="match status" value="1"/>
</dbReference>
<reference evidence="10" key="1">
    <citation type="submission" date="2012-12" db="EMBL/GenBank/DDBJ databases">
        <authorList>
            <person name="Hellsten U."/>
            <person name="Grimwood J."/>
            <person name="Chapman J.A."/>
            <person name="Shapiro H."/>
            <person name="Aerts A."/>
            <person name="Otillar R.P."/>
            <person name="Terry A.Y."/>
            <person name="Boore J.L."/>
            <person name="Simakov O."/>
            <person name="Marletaz F."/>
            <person name="Cho S.-J."/>
            <person name="Edsinger-Gonzales E."/>
            <person name="Havlak P."/>
            <person name="Kuo D.-H."/>
            <person name="Larsson T."/>
            <person name="Lv J."/>
            <person name="Arendt D."/>
            <person name="Savage R."/>
            <person name="Osoegawa K."/>
            <person name="de Jong P."/>
            <person name="Lindberg D.R."/>
            <person name="Seaver E.C."/>
            <person name="Weisblat D.A."/>
            <person name="Putnam N.H."/>
            <person name="Grigoriev I.V."/>
            <person name="Rokhsar D.S."/>
        </authorList>
    </citation>
    <scope>NUCLEOTIDE SEQUENCE</scope>
    <source>
        <strain evidence="10">I ESC-2004</strain>
    </source>
</reference>
<accession>R7UY78</accession>
<dbReference type="EMBL" id="KB299137">
    <property type="protein sequence ID" value="ELU08391.1"/>
    <property type="molecule type" value="Genomic_DNA"/>
</dbReference>
<comment type="function">
    <text evidence="7">Putative phospholipase.</text>
</comment>
<dbReference type="EC" id="3.1.1.-" evidence="7"/>
<evidence type="ECO:0000313" key="9">
    <source>
        <dbReference type="EnsemblMetazoa" id="CapteP181876"/>
    </source>
</evidence>
<keyword evidence="2" id="KW-0732">Signal</keyword>
<sequence>MALSKHQFHHHITAVSGQYIQGSVSISDSGKVVYHADVFVPNATAHGFFNETLNQTGWGILDIHAGYNAAASDPQMTYAAGFLEGRFTAEQMWMNYMNMRSVFFEGKSEKVVKKVEDFLLNQEQWAKKNVKLYASKDVYWRHVGLILAQLDGLYDGYKSIADPSWVSEQSRMIVLVLNAVGDLIDLVHAVDPESRPKFSLMSHEEFEQFVHFSGHCSALVKVLGAFEDIFMSHSSWFVYAATNRIYKHYNFNVRDAATAAKALSFSSYPGFLESLDDFYLLSSQMVMLQTTNNIFDTKIYNLVKPESLLSWQRIRLANMMATSGEQWYKIMSQHNSGTYNNQYMMIDLKRVKLNQELLDGALWVVEQIPGLVKGDDQTDILRTGYWPSYNVPFYEEIYNRSGYPDVVLSRGTDYSYQLAPRAKIFRRDQGNVKDMESMKAIMRYNDYKNDPYSEGKSCNTICCRGDLLSNPTANGCYDTKVADYSMALKRNAHIISGPTRSHGLPPFSWTPSFQSPQHVGLPPKYDFSWVDTKPSL</sequence>
<dbReference type="GO" id="GO:0004620">
    <property type="term" value="F:phospholipase activity"/>
    <property type="evidence" value="ECO:0007669"/>
    <property type="project" value="InterPro"/>
</dbReference>
<evidence type="ECO:0000313" key="8">
    <source>
        <dbReference type="EMBL" id="ELU08391.1"/>
    </source>
</evidence>
<evidence type="ECO:0000313" key="10">
    <source>
        <dbReference type="Proteomes" id="UP000014760"/>
    </source>
</evidence>
<keyword evidence="5 7" id="KW-0443">Lipid metabolism</keyword>
<evidence type="ECO:0000256" key="6">
    <source>
        <dbReference type="ARBA" id="ARBA00023180"/>
    </source>
</evidence>
<evidence type="ECO:0000256" key="5">
    <source>
        <dbReference type="ARBA" id="ARBA00023098"/>
    </source>
</evidence>
<dbReference type="MEROPS" id="C95.002"/>
<protein>
    <recommendedName>
        <fullName evidence="7">Phospholipase B-like</fullName>
        <ecNumber evidence="7">3.1.1.-</ecNumber>
    </recommendedName>
</protein>
<evidence type="ECO:0000256" key="4">
    <source>
        <dbReference type="ARBA" id="ARBA00022963"/>
    </source>
</evidence>
<dbReference type="HOGENOM" id="CLU_027106_3_0_1"/>
<dbReference type="EnsemblMetazoa" id="CapteT181876">
    <property type="protein sequence ID" value="CapteP181876"/>
    <property type="gene ID" value="CapteG181876"/>
</dbReference>
<dbReference type="GO" id="GO:0005576">
    <property type="term" value="C:extracellular region"/>
    <property type="evidence" value="ECO:0007669"/>
    <property type="project" value="TreeGrafter"/>
</dbReference>
<dbReference type="EMBL" id="AMQN01001089">
    <property type="status" value="NOT_ANNOTATED_CDS"/>
    <property type="molecule type" value="Genomic_DNA"/>
</dbReference>
<dbReference type="PANTHER" id="PTHR12370:SF1">
    <property type="entry name" value="PHOSPHOLIPASE B-LIKE 1"/>
    <property type="match status" value="1"/>
</dbReference>
<keyword evidence="3 7" id="KW-0378">Hydrolase</keyword>
<evidence type="ECO:0000256" key="2">
    <source>
        <dbReference type="ARBA" id="ARBA00022729"/>
    </source>
</evidence>
<evidence type="ECO:0000256" key="3">
    <source>
        <dbReference type="ARBA" id="ARBA00022801"/>
    </source>
</evidence>
<dbReference type="OrthoDB" id="419508at2759"/>
<keyword evidence="10" id="KW-1185">Reference proteome</keyword>
<evidence type="ECO:0000256" key="7">
    <source>
        <dbReference type="RuleBase" id="RU364138"/>
    </source>
</evidence>
<reference evidence="8 10" key="2">
    <citation type="journal article" date="2013" name="Nature">
        <title>Insights into bilaterian evolution from three spiralian genomes.</title>
        <authorList>
            <person name="Simakov O."/>
            <person name="Marletaz F."/>
            <person name="Cho S.J."/>
            <person name="Edsinger-Gonzales E."/>
            <person name="Havlak P."/>
            <person name="Hellsten U."/>
            <person name="Kuo D.H."/>
            <person name="Larsson T."/>
            <person name="Lv J."/>
            <person name="Arendt D."/>
            <person name="Savage R."/>
            <person name="Osoegawa K."/>
            <person name="de Jong P."/>
            <person name="Grimwood J."/>
            <person name="Chapman J.A."/>
            <person name="Shapiro H."/>
            <person name="Aerts A."/>
            <person name="Otillar R.P."/>
            <person name="Terry A.Y."/>
            <person name="Boore J.L."/>
            <person name="Grigoriev I.V."/>
            <person name="Lindberg D.R."/>
            <person name="Seaver E.C."/>
            <person name="Weisblat D.A."/>
            <person name="Putnam N.H."/>
            <person name="Rokhsar D.S."/>
        </authorList>
    </citation>
    <scope>NUCLEOTIDE SEQUENCE</scope>
    <source>
        <strain evidence="8 10">I ESC-2004</strain>
    </source>
</reference>
<dbReference type="FunCoup" id="R7UY78">
    <property type="interactions" value="36"/>
</dbReference>
<keyword evidence="4 7" id="KW-0442">Lipid degradation</keyword>
<gene>
    <name evidence="8" type="ORF">CAPTEDRAFT_181876</name>
</gene>
<keyword evidence="6" id="KW-0325">Glycoprotein</keyword>
<dbReference type="OMA" id="MYDHFTN"/>